<comment type="caution">
    <text evidence="2">The sequence shown here is derived from an EMBL/GenBank/DDBJ whole genome shotgun (WGS) entry which is preliminary data.</text>
</comment>
<evidence type="ECO:0000256" key="1">
    <source>
        <dbReference type="SAM" id="MobiDB-lite"/>
    </source>
</evidence>
<feature type="region of interest" description="Disordered" evidence="1">
    <location>
        <begin position="1"/>
        <end position="22"/>
    </location>
</feature>
<feature type="compositionally biased region" description="Gly residues" evidence="1">
    <location>
        <begin position="245"/>
        <end position="258"/>
    </location>
</feature>
<gene>
    <name evidence="2" type="ORF">mMyoMyo1_009362</name>
</gene>
<feature type="region of interest" description="Disordered" evidence="1">
    <location>
        <begin position="94"/>
        <end position="287"/>
    </location>
</feature>
<dbReference type="Proteomes" id="UP000527355">
    <property type="component" value="Unassembled WGS sequence"/>
</dbReference>
<name>A0A7J7SRV6_MYOMY</name>
<dbReference type="EMBL" id="JABWUV010000018">
    <property type="protein sequence ID" value="KAF6290975.1"/>
    <property type="molecule type" value="Genomic_DNA"/>
</dbReference>
<reference evidence="2 3" key="1">
    <citation type="journal article" date="2020" name="Nature">
        <title>Six reference-quality genomes reveal evolution of bat adaptations.</title>
        <authorList>
            <person name="Jebb D."/>
            <person name="Huang Z."/>
            <person name="Pippel M."/>
            <person name="Hughes G.M."/>
            <person name="Lavrichenko K."/>
            <person name="Devanna P."/>
            <person name="Winkler S."/>
            <person name="Jermiin L.S."/>
            <person name="Skirmuntt E.C."/>
            <person name="Katzourakis A."/>
            <person name="Burkitt-Gray L."/>
            <person name="Ray D.A."/>
            <person name="Sullivan K.A.M."/>
            <person name="Roscito J.G."/>
            <person name="Kirilenko B.M."/>
            <person name="Davalos L.M."/>
            <person name="Corthals A.P."/>
            <person name="Power M.L."/>
            <person name="Jones G."/>
            <person name="Ransome R.D."/>
            <person name="Dechmann D.K.N."/>
            <person name="Locatelli A.G."/>
            <person name="Puechmaille S.J."/>
            <person name="Fedrigo O."/>
            <person name="Jarvis E.D."/>
            <person name="Hiller M."/>
            <person name="Vernes S.C."/>
            <person name="Myers E.W."/>
            <person name="Teeling E.C."/>
        </authorList>
    </citation>
    <scope>NUCLEOTIDE SEQUENCE [LARGE SCALE GENOMIC DNA]</scope>
    <source>
        <strain evidence="2">MMyoMyo1</strain>
        <tissue evidence="2">Flight muscle</tissue>
    </source>
</reference>
<organism evidence="2 3">
    <name type="scientific">Myotis myotis</name>
    <name type="common">Greater mouse-eared bat</name>
    <name type="synonym">Vespertilio myotis</name>
    <dbReference type="NCBI Taxonomy" id="51298"/>
    <lineage>
        <taxon>Eukaryota</taxon>
        <taxon>Metazoa</taxon>
        <taxon>Chordata</taxon>
        <taxon>Craniata</taxon>
        <taxon>Vertebrata</taxon>
        <taxon>Euteleostomi</taxon>
        <taxon>Mammalia</taxon>
        <taxon>Eutheria</taxon>
        <taxon>Laurasiatheria</taxon>
        <taxon>Chiroptera</taxon>
        <taxon>Yangochiroptera</taxon>
        <taxon>Vespertilionidae</taxon>
        <taxon>Myotis</taxon>
    </lineage>
</organism>
<dbReference type="AlphaFoldDB" id="A0A7J7SRV6"/>
<accession>A0A7J7SRV6</accession>
<evidence type="ECO:0000313" key="2">
    <source>
        <dbReference type="EMBL" id="KAF6290975.1"/>
    </source>
</evidence>
<protein>
    <submittedName>
        <fullName evidence="2">Uncharacterized protein</fullName>
    </submittedName>
</protein>
<sequence>MPSLAPPASDELSPSSRNKLGEGEIAALTHSHSQLQLRVSRASGRGSIQECPPPGPEARTACWSPPLPSTHFRCPKLGQQRSFPVGQLAPAPLPLPCSGPRLPPPRAPRGLTTSQPPFDTWGLCGAGGRDPPSLQTPAGPGRLGRHVSGHNPLPTPPPRRGPPCSGRDTSLADLGWGGRREGWEWEAAPPAPGSPLPAARAVGSATPWRPPLQAGQVRRAAGCGRQNPSSAPALAPGRGAERALKGGGGTAGAGGVGRGPAERGVDGGRRCAPLPRPSAALEAQETE</sequence>
<evidence type="ECO:0000313" key="3">
    <source>
        <dbReference type="Proteomes" id="UP000527355"/>
    </source>
</evidence>
<feature type="region of interest" description="Disordered" evidence="1">
    <location>
        <begin position="41"/>
        <end position="64"/>
    </location>
</feature>
<feature type="compositionally biased region" description="Basic and acidic residues" evidence="1">
    <location>
        <begin position="260"/>
        <end position="269"/>
    </location>
</feature>
<keyword evidence="3" id="KW-1185">Reference proteome</keyword>
<proteinExistence type="predicted"/>
<feature type="compositionally biased region" description="Pro residues" evidence="1">
    <location>
        <begin position="94"/>
        <end position="107"/>
    </location>
</feature>